<evidence type="ECO:0000256" key="3">
    <source>
        <dbReference type="SAM" id="MobiDB-lite"/>
    </source>
</evidence>
<feature type="compositionally biased region" description="Basic and acidic residues" evidence="3">
    <location>
        <begin position="45"/>
        <end position="59"/>
    </location>
</feature>
<dbReference type="InterPro" id="IPR039223">
    <property type="entry name" value="AATF/Bfr2"/>
</dbReference>
<sequence>MAPNRGRNRAHEFDDLLLPSAPDLDPEADDAHAPSSSDDEAATAAEKDDKTARAREHYLDVGLSKLRQPKSAVLGPRYAGAKVGREDFEGEDGEEDEDDPFERGFGDEESGSEGFELGDSEEEDEEEEDEETDGTDVSDEGAQKKMKHGVQNGAVVEKRYEALRSMMDETKDVTSRLALSNRADVEKGRAVKRQRTAFDSLLGVRIKLQKALVGANSAVAIDSSKLEDQDITGQAELAAFKLWSTLNDFREELIGARTGEKRKRSAFTTTTPSETLWKRMQDQDITSLAHRNATLKRWSAKSRRGTVQLQAGLLNQNGNQTSVLDTITEHLSNPDRLLKRAHTPRSCAPLQLAKNIPEDATIYDDADFYGLLLKDLLEQKSADSVAASNIDLSFSLRREAKTRKVVDTKASKGRKLRYTVHEKLQNFMAPEDRGRWGERQADELFGSLFGQRLGLGEE</sequence>
<evidence type="ECO:0000259" key="5">
    <source>
        <dbReference type="Pfam" id="PF13339"/>
    </source>
</evidence>
<dbReference type="Proteomes" id="UP000799767">
    <property type="component" value="Unassembled WGS sequence"/>
</dbReference>
<dbReference type="GO" id="GO:0000462">
    <property type="term" value="P:maturation of SSU-rRNA from tricistronic rRNA transcript (SSU-rRNA, 5.8S rRNA, LSU-rRNA)"/>
    <property type="evidence" value="ECO:0007669"/>
    <property type="project" value="TreeGrafter"/>
</dbReference>
<feature type="domain" description="AATF leucine zipper-containing" evidence="5">
    <location>
        <begin position="184"/>
        <end position="301"/>
    </location>
</feature>
<comment type="similarity">
    <text evidence="1">Belongs to the AATF family.</text>
</comment>
<keyword evidence="7" id="KW-1185">Reference proteome</keyword>
<proteinExistence type="inferred from homology"/>
<dbReference type="PANTHER" id="PTHR15565">
    <property type="entry name" value="AATF PROTEIN APOPTOSIS ANTAGONIZING TRANSCRIPTION FACTOR"/>
    <property type="match status" value="1"/>
</dbReference>
<dbReference type="RefSeq" id="XP_033588882.1">
    <property type="nucleotide sequence ID" value="XM_033730385.1"/>
</dbReference>
<feature type="region of interest" description="Disordered" evidence="3">
    <location>
        <begin position="1"/>
        <end position="150"/>
    </location>
</feature>
<organism evidence="6 7">
    <name type="scientific">Neohortaea acidophila</name>
    <dbReference type="NCBI Taxonomy" id="245834"/>
    <lineage>
        <taxon>Eukaryota</taxon>
        <taxon>Fungi</taxon>
        <taxon>Dikarya</taxon>
        <taxon>Ascomycota</taxon>
        <taxon>Pezizomycotina</taxon>
        <taxon>Dothideomycetes</taxon>
        <taxon>Dothideomycetidae</taxon>
        <taxon>Mycosphaerellales</taxon>
        <taxon>Teratosphaeriaceae</taxon>
        <taxon>Neohortaea</taxon>
    </lineage>
</organism>
<evidence type="ECO:0000313" key="7">
    <source>
        <dbReference type="Proteomes" id="UP000799767"/>
    </source>
</evidence>
<gene>
    <name evidence="6" type="ORF">BDY17DRAFT_242341</name>
</gene>
<accession>A0A6A6PQM6</accession>
<feature type="non-terminal residue" evidence="6">
    <location>
        <position position="458"/>
    </location>
</feature>
<feature type="domain" description="Apoptosis-antagonizing transcription factor C-terminal" evidence="4">
    <location>
        <begin position="369"/>
        <end position="449"/>
    </location>
</feature>
<evidence type="ECO:0000313" key="6">
    <source>
        <dbReference type="EMBL" id="KAF2482312.1"/>
    </source>
</evidence>
<dbReference type="OrthoDB" id="5783963at2759"/>
<dbReference type="InterPro" id="IPR012617">
    <property type="entry name" value="AATF_C"/>
</dbReference>
<dbReference type="EMBL" id="MU001636">
    <property type="protein sequence ID" value="KAF2482312.1"/>
    <property type="molecule type" value="Genomic_DNA"/>
</dbReference>
<evidence type="ECO:0000259" key="4">
    <source>
        <dbReference type="Pfam" id="PF08164"/>
    </source>
</evidence>
<name>A0A6A6PQM6_9PEZI</name>
<dbReference type="PANTHER" id="PTHR15565:SF0">
    <property type="entry name" value="PROTEIN AATF"/>
    <property type="match status" value="1"/>
</dbReference>
<dbReference type="Pfam" id="PF13339">
    <property type="entry name" value="AATF-Che1"/>
    <property type="match status" value="1"/>
</dbReference>
<evidence type="ECO:0000256" key="1">
    <source>
        <dbReference type="ARBA" id="ARBA00008966"/>
    </source>
</evidence>
<dbReference type="InterPro" id="IPR025160">
    <property type="entry name" value="AATF"/>
</dbReference>
<evidence type="ECO:0000256" key="2">
    <source>
        <dbReference type="ARBA" id="ARBA00013850"/>
    </source>
</evidence>
<dbReference type="Pfam" id="PF08164">
    <property type="entry name" value="TRAUB"/>
    <property type="match status" value="1"/>
</dbReference>
<feature type="compositionally biased region" description="Acidic residues" evidence="3">
    <location>
        <begin position="107"/>
        <end position="139"/>
    </location>
</feature>
<protein>
    <recommendedName>
        <fullName evidence="2">Protein BFR2</fullName>
    </recommendedName>
</protein>
<feature type="compositionally biased region" description="Acidic residues" evidence="3">
    <location>
        <begin position="88"/>
        <end position="100"/>
    </location>
</feature>
<reference evidence="6" key="1">
    <citation type="journal article" date="2020" name="Stud. Mycol.">
        <title>101 Dothideomycetes genomes: a test case for predicting lifestyles and emergence of pathogens.</title>
        <authorList>
            <person name="Haridas S."/>
            <person name="Albert R."/>
            <person name="Binder M."/>
            <person name="Bloem J."/>
            <person name="Labutti K."/>
            <person name="Salamov A."/>
            <person name="Andreopoulos B."/>
            <person name="Baker S."/>
            <person name="Barry K."/>
            <person name="Bills G."/>
            <person name="Bluhm B."/>
            <person name="Cannon C."/>
            <person name="Castanera R."/>
            <person name="Culley D."/>
            <person name="Daum C."/>
            <person name="Ezra D."/>
            <person name="Gonzalez J."/>
            <person name="Henrissat B."/>
            <person name="Kuo A."/>
            <person name="Liang C."/>
            <person name="Lipzen A."/>
            <person name="Lutzoni F."/>
            <person name="Magnuson J."/>
            <person name="Mondo S."/>
            <person name="Nolan M."/>
            <person name="Ohm R."/>
            <person name="Pangilinan J."/>
            <person name="Park H.-J."/>
            <person name="Ramirez L."/>
            <person name="Alfaro M."/>
            <person name="Sun H."/>
            <person name="Tritt A."/>
            <person name="Yoshinaga Y."/>
            <person name="Zwiers L.-H."/>
            <person name="Turgeon B."/>
            <person name="Goodwin S."/>
            <person name="Spatafora J."/>
            <person name="Crous P."/>
            <person name="Grigoriev I."/>
        </authorList>
    </citation>
    <scope>NUCLEOTIDE SEQUENCE</scope>
    <source>
        <strain evidence="6">CBS 113389</strain>
    </source>
</reference>
<dbReference type="GeneID" id="54471387"/>
<dbReference type="GO" id="GO:0005730">
    <property type="term" value="C:nucleolus"/>
    <property type="evidence" value="ECO:0007669"/>
    <property type="project" value="TreeGrafter"/>
</dbReference>
<dbReference type="AlphaFoldDB" id="A0A6A6PQM6"/>